<dbReference type="AlphaFoldDB" id="A0A1D3CRV3"/>
<gene>
    <name evidence="1" type="ORF">cyc_00812</name>
</gene>
<dbReference type="InParanoid" id="A0A1D3CRV3"/>
<proteinExistence type="predicted"/>
<reference evidence="1 2" key="1">
    <citation type="journal article" date="2016" name="BMC Genomics">
        <title>Comparative genomics reveals Cyclospora cayetanensis possesses coccidia-like metabolism and invasion components but unique surface antigens.</title>
        <authorList>
            <person name="Liu S."/>
            <person name="Wang L."/>
            <person name="Zheng H."/>
            <person name="Xu Z."/>
            <person name="Roellig D.M."/>
            <person name="Li N."/>
            <person name="Frace M.A."/>
            <person name="Tang K."/>
            <person name="Arrowood M.J."/>
            <person name="Moss D.M."/>
            <person name="Zhang L."/>
            <person name="Feng Y."/>
            <person name="Xiao L."/>
        </authorList>
    </citation>
    <scope>NUCLEOTIDE SEQUENCE [LARGE SCALE GENOMIC DNA]</scope>
    <source>
        <strain evidence="1 2">CHN_HEN01</strain>
    </source>
</reference>
<accession>A0A1D3CRV3</accession>
<sequence>MPFAIISFLPQFERSIATLHEGYNRRLWANTREPGLWSCIQENEALMKGGALKESEEVVNKQCMEGPLKQQNLHADTLETRTVLTP</sequence>
<evidence type="ECO:0000313" key="2">
    <source>
        <dbReference type="Proteomes" id="UP000095192"/>
    </source>
</evidence>
<name>A0A1D3CRV3_9EIME</name>
<dbReference type="EMBL" id="JROU02002208">
    <property type="protein sequence ID" value="OEH73892.1"/>
    <property type="molecule type" value="Genomic_DNA"/>
</dbReference>
<dbReference type="Proteomes" id="UP000095192">
    <property type="component" value="Unassembled WGS sequence"/>
</dbReference>
<organism evidence="1 2">
    <name type="scientific">Cyclospora cayetanensis</name>
    <dbReference type="NCBI Taxonomy" id="88456"/>
    <lineage>
        <taxon>Eukaryota</taxon>
        <taxon>Sar</taxon>
        <taxon>Alveolata</taxon>
        <taxon>Apicomplexa</taxon>
        <taxon>Conoidasida</taxon>
        <taxon>Coccidia</taxon>
        <taxon>Eucoccidiorida</taxon>
        <taxon>Eimeriorina</taxon>
        <taxon>Eimeriidae</taxon>
        <taxon>Cyclospora</taxon>
    </lineage>
</organism>
<keyword evidence="2" id="KW-1185">Reference proteome</keyword>
<protein>
    <submittedName>
        <fullName evidence="1">Uncharacterized protein</fullName>
    </submittedName>
</protein>
<dbReference type="VEuPathDB" id="ToxoDB:cyc_00812"/>
<evidence type="ECO:0000313" key="1">
    <source>
        <dbReference type="EMBL" id="OEH73892.1"/>
    </source>
</evidence>
<comment type="caution">
    <text evidence="1">The sequence shown here is derived from an EMBL/GenBank/DDBJ whole genome shotgun (WGS) entry which is preliminary data.</text>
</comment>